<proteinExistence type="predicted"/>
<evidence type="ECO:0000313" key="3">
    <source>
        <dbReference type="Proteomes" id="UP000265800"/>
    </source>
</evidence>
<reference evidence="2 3" key="1">
    <citation type="submission" date="2018-08" db="EMBL/GenBank/DDBJ databases">
        <title>Meiothermus luteus KCTC 52599 genome sequencing project.</title>
        <authorList>
            <person name="Da Costa M.S."/>
            <person name="Albuquerque L."/>
            <person name="Raposo P."/>
            <person name="Froufe H.J.C."/>
            <person name="Barroso C.S."/>
            <person name="Egas C."/>
        </authorList>
    </citation>
    <scope>NUCLEOTIDE SEQUENCE [LARGE SCALE GENOMIC DNA]</scope>
    <source>
        <strain evidence="2 3">KCTC 52599</strain>
    </source>
</reference>
<gene>
    <name evidence="2" type="ORF">Mlute_01379</name>
</gene>
<dbReference type="EMBL" id="QWKZ01000037">
    <property type="protein sequence ID" value="RIH86012.1"/>
    <property type="molecule type" value="Genomic_DNA"/>
</dbReference>
<keyword evidence="2" id="KW-0808">Transferase</keyword>
<dbReference type="InterPro" id="IPR016181">
    <property type="entry name" value="Acyl_CoA_acyltransferase"/>
</dbReference>
<evidence type="ECO:0000259" key="1">
    <source>
        <dbReference type="Pfam" id="PF13302"/>
    </source>
</evidence>
<dbReference type="PANTHER" id="PTHR43610:SF1">
    <property type="entry name" value="N-ACETYLTRANSFERASE DOMAIN-CONTAINING PROTEIN"/>
    <property type="match status" value="1"/>
</dbReference>
<accession>A0A399ETR9</accession>
<protein>
    <submittedName>
        <fullName evidence="2">Acetyltransferase (GNAT) domain protein</fullName>
    </submittedName>
</protein>
<comment type="caution">
    <text evidence="2">The sequence shown here is derived from an EMBL/GenBank/DDBJ whole genome shotgun (WGS) entry which is preliminary data.</text>
</comment>
<keyword evidence="3" id="KW-1185">Reference proteome</keyword>
<dbReference type="AlphaFoldDB" id="A0A399ETR9"/>
<dbReference type="SUPFAM" id="SSF55729">
    <property type="entry name" value="Acyl-CoA N-acyltransferases (Nat)"/>
    <property type="match status" value="1"/>
</dbReference>
<sequence length="208" mass="23131">MNPSLTHPIVLEGLRVRLEPLTLGHLPALLELAQLEEYPYATVPKTEAGMRRYIEAALDEQSRGLALPFATVDKTTGLPVGSTRFMAFEYWPWEPGSPHSRPGCPDAVEIGHTWLAPHAQRTGINLEAKLLMLQHAFEVFQVRRVTLKTDARNLRSRQAILGLGAVFEGVLRAHRPAADGGVRDSAMYSILAEEWPAVRARLLNRLGR</sequence>
<dbReference type="InterPro" id="IPR000182">
    <property type="entry name" value="GNAT_dom"/>
</dbReference>
<name>A0A399ETR9_9DEIN</name>
<dbReference type="Pfam" id="PF13302">
    <property type="entry name" value="Acetyltransf_3"/>
    <property type="match status" value="1"/>
</dbReference>
<evidence type="ECO:0000313" key="2">
    <source>
        <dbReference type="EMBL" id="RIH86012.1"/>
    </source>
</evidence>
<dbReference type="GO" id="GO:0016747">
    <property type="term" value="F:acyltransferase activity, transferring groups other than amino-acyl groups"/>
    <property type="evidence" value="ECO:0007669"/>
    <property type="project" value="InterPro"/>
</dbReference>
<dbReference type="Proteomes" id="UP000265800">
    <property type="component" value="Unassembled WGS sequence"/>
</dbReference>
<dbReference type="PANTHER" id="PTHR43610">
    <property type="entry name" value="BLL6696 PROTEIN"/>
    <property type="match status" value="1"/>
</dbReference>
<dbReference type="Gene3D" id="3.40.630.30">
    <property type="match status" value="1"/>
</dbReference>
<feature type="domain" description="N-acetyltransferase" evidence="1">
    <location>
        <begin position="15"/>
        <end position="165"/>
    </location>
</feature>
<dbReference type="OrthoDB" id="9795199at2"/>
<organism evidence="2 3">
    <name type="scientific">Meiothermus luteus</name>
    <dbReference type="NCBI Taxonomy" id="2026184"/>
    <lineage>
        <taxon>Bacteria</taxon>
        <taxon>Thermotogati</taxon>
        <taxon>Deinococcota</taxon>
        <taxon>Deinococci</taxon>
        <taxon>Thermales</taxon>
        <taxon>Thermaceae</taxon>
        <taxon>Meiothermus</taxon>
    </lineage>
</organism>
<dbReference type="RefSeq" id="WP_119360014.1">
    <property type="nucleotide sequence ID" value="NZ_QWKZ01000037.1"/>
</dbReference>